<dbReference type="Pfam" id="PF13520">
    <property type="entry name" value="AA_permease_2"/>
    <property type="match status" value="1"/>
</dbReference>
<gene>
    <name evidence="7" type="ORF">AB3N04_06620</name>
</gene>
<evidence type="ECO:0000256" key="3">
    <source>
        <dbReference type="ARBA" id="ARBA00022692"/>
    </source>
</evidence>
<evidence type="ECO:0000256" key="4">
    <source>
        <dbReference type="ARBA" id="ARBA00022989"/>
    </source>
</evidence>
<dbReference type="AlphaFoldDB" id="A0AB39BXE7"/>
<dbReference type="GO" id="GO:0022857">
    <property type="term" value="F:transmembrane transporter activity"/>
    <property type="evidence" value="ECO:0007669"/>
    <property type="project" value="InterPro"/>
</dbReference>
<feature type="transmembrane region" description="Helical" evidence="6">
    <location>
        <begin position="386"/>
        <end position="405"/>
    </location>
</feature>
<feature type="transmembrane region" description="Helical" evidence="6">
    <location>
        <begin position="191"/>
        <end position="210"/>
    </location>
</feature>
<dbReference type="InterPro" id="IPR050367">
    <property type="entry name" value="APC_superfamily"/>
</dbReference>
<dbReference type="PANTHER" id="PTHR42770">
    <property type="entry name" value="AMINO ACID TRANSPORTER-RELATED"/>
    <property type="match status" value="1"/>
</dbReference>
<feature type="transmembrane region" description="Helical" evidence="6">
    <location>
        <begin position="12"/>
        <end position="37"/>
    </location>
</feature>
<evidence type="ECO:0000313" key="7">
    <source>
        <dbReference type="EMBL" id="XDI37986.1"/>
    </source>
</evidence>
<reference evidence="7" key="1">
    <citation type="submission" date="2024-07" db="EMBL/GenBank/DDBJ databases">
        <title>Identification and characteristics of an arsenic-resistant bacterial isolate, which belongs to a novel species.</title>
        <authorList>
            <person name="Juszczyk A."/>
            <person name="Kowalczyk A."/>
            <person name="Was K."/>
            <person name="Kosowicz W."/>
            <person name="Budzyn A."/>
            <person name="Latowski D."/>
        </authorList>
    </citation>
    <scope>NUCLEOTIDE SEQUENCE</scope>
    <source>
        <strain evidence="7">As8PL</strain>
    </source>
</reference>
<comment type="subcellular location">
    <subcellularLocation>
        <location evidence="1">Cell membrane</location>
        <topology evidence="1">Multi-pass membrane protein</topology>
    </subcellularLocation>
</comment>
<name>A0AB39BXE7_9BACI</name>
<dbReference type="RefSeq" id="WP_368505311.1">
    <property type="nucleotide sequence ID" value="NZ_CP162551.1"/>
</dbReference>
<keyword evidence="5 6" id="KW-0472">Membrane</keyword>
<evidence type="ECO:0000256" key="5">
    <source>
        <dbReference type="ARBA" id="ARBA00023136"/>
    </source>
</evidence>
<keyword evidence="3 6" id="KW-0812">Transmembrane</keyword>
<feature type="transmembrane region" description="Helical" evidence="6">
    <location>
        <begin position="411"/>
        <end position="429"/>
    </location>
</feature>
<evidence type="ECO:0000256" key="2">
    <source>
        <dbReference type="ARBA" id="ARBA00022475"/>
    </source>
</evidence>
<feature type="transmembrane region" description="Helical" evidence="6">
    <location>
        <begin position="87"/>
        <end position="114"/>
    </location>
</feature>
<evidence type="ECO:0000256" key="6">
    <source>
        <dbReference type="SAM" id="Phobius"/>
    </source>
</evidence>
<feature type="transmembrane region" description="Helical" evidence="6">
    <location>
        <begin position="328"/>
        <end position="347"/>
    </location>
</feature>
<feature type="transmembrane region" description="Helical" evidence="6">
    <location>
        <begin position="120"/>
        <end position="139"/>
    </location>
</feature>
<keyword evidence="2" id="KW-1003">Cell membrane</keyword>
<dbReference type="PIRSF" id="PIRSF006060">
    <property type="entry name" value="AA_transporter"/>
    <property type="match status" value="1"/>
</dbReference>
<dbReference type="EMBL" id="CP162551">
    <property type="protein sequence ID" value="XDI37986.1"/>
    <property type="molecule type" value="Genomic_DNA"/>
</dbReference>
<proteinExistence type="predicted"/>
<dbReference type="PANTHER" id="PTHR42770:SF8">
    <property type="entry name" value="PUTRESCINE IMPORTER PUUP"/>
    <property type="match status" value="1"/>
</dbReference>
<sequence length="456" mass="49531">MEKEPELKRTLTLFQVVMLGLAWNTPMIYFSVFGVAFEGASGFLTPAYAVAVLAVLFTGASYAVMAKKMPISGSAYTFVKKTMNPKLGFIVGWVLLLNYLFAPIIACITFGIFLNAQFPSIPPAIWIIGLTAILALITISGVNSSANISSIFVILQLVFIVIFCGFMIYGLGNGAGTGTLISIQPFLNNDLSLSIVLAGASIVIFSFLGFDTLTTLSEETINPKKTIPKAIFIMIGVVGVLHVSTSYFIHLIVPNFTFQNPDSAALELVSLVGGSFLSSFFITVLIAAIFTQGLASVNAVSRLLYVMGRDSILPSRFFSYVHPKYKTPVFNIIFSSVVSLLAIFITIDQALRFVNFGALTAFFFVNLCVITLYVSKKTKERSVKAMIVNLISPIVGAVFIIWLLFLLDVPTLLGGLAWVAIGMIYLGYLTKGFKGALPRTVPEKIELELKEKKAVS</sequence>
<dbReference type="Gene3D" id="1.20.1740.10">
    <property type="entry name" value="Amino acid/polyamine transporter I"/>
    <property type="match status" value="1"/>
</dbReference>
<feature type="transmembrane region" description="Helical" evidence="6">
    <location>
        <begin position="43"/>
        <end position="66"/>
    </location>
</feature>
<keyword evidence="4 6" id="KW-1133">Transmembrane helix</keyword>
<evidence type="ECO:0000256" key="1">
    <source>
        <dbReference type="ARBA" id="ARBA00004651"/>
    </source>
</evidence>
<feature type="transmembrane region" description="Helical" evidence="6">
    <location>
        <begin position="151"/>
        <end position="171"/>
    </location>
</feature>
<organism evidence="7">
    <name type="scientific">Alkalihalophilus sp. As8PL</name>
    <dbReference type="NCBI Taxonomy" id="3237103"/>
    <lineage>
        <taxon>Bacteria</taxon>
        <taxon>Bacillati</taxon>
        <taxon>Bacillota</taxon>
        <taxon>Bacilli</taxon>
        <taxon>Bacillales</taxon>
        <taxon>Bacillaceae</taxon>
        <taxon>Alkalihalophilus</taxon>
    </lineage>
</organism>
<protein>
    <submittedName>
        <fullName evidence="7">APC family permease</fullName>
    </submittedName>
</protein>
<dbReference type="InterPro" id="IPR002293">
    <property type="entry name" value="AA/rel_permease1"/>
</dbReference>
<dbReference type="GO" id="GO:0005886">
    <property type="term" value="C:plasma membrane"/>
    <property type="evidence" value="ECO:0007669"/>
    <property type="project" value="UniProtKB-SubCell"/>
</dbReference>
<feature type="transmembrane region" description="Helical" evidence="6">
    <location>
        <begin position="231"/>
        <end position="253"/>
    </location>
</feature>
<feature type="transmembrane region" description="Helical" evidence="6">
    <location>
        <begin position="353"/>
        <end position="374"/>
    </location>
</feature>
<accession>A0AB39BXE7</accession>